<reference evidence="1 2" key="1">
    <citation type="submission" date="2016-11" db="EMBL/GenBank/DDBJ databases">
        <title>Description of two novel members of the family Erysipelotrichaceae: Ileibacterium lipovorans gen. nov., sp. nov. and Dubosiella newyorkensis, gen. nov., sp. nov.</title>
        <authorList>
            <person name="Cox L.M."/>
            <person name="Sohn J."/>
            <person name="Tyrrell K.L."/>
            <person name="Citron D.M."/>
            <person name="Lawson P.A."/>
            <person name="Patel N.B."/>
            <person name="Iizumi T."/>
            <person name="Perez-Perez G.I."/>
            <person name="Goldstein E.J."/>
            <person name="Blaser M.J."/>
        </authorList>
    </citation>
    <scope>NUCLEOTIDE SEQUENCE [LARGE SCALE GENOMIC DNA]</scope>
    <source>
        <strain evidence="1 2">NYU-BL-A3</strain>
    </source>
</reference>
<dbReference type="EMBL" id="MPJW01000025">
    <property type="protein sequence ID" value="OLU43093.1"/>
    <property type="molecule type" value="Genomic_DNA"/>
</dbReference>
<dbReference type="RefSeq" id="WP_075817485.1">
    <property type="nucleotide sequence ID" value="NZ_CAPIAK010000043.1"/>
</dbReference>
<proteinExistence type="predicted"/>
<sequence>MNGFLKKIEEDLDNAKKGFNAWMDKVDGTDEFREMQRQQNAEMDKIIDSAPAEYKEQLKKQLSVFANDCFQNGFTQGFQEGSMSASSEME</sequence>
<evidence type="ECO:0000313" key="2">
    <source>
        <dbReference type="Proteomes" id="UP000186341"/>
    </source>
</evidence>
<name>A0A1U7NJ79_9FIRM</name>
<protein>
    <submittedName>
        <fullName evidence="1">Uncharacterized protein</fullName>
    </submittedName>
</protein>
<accession>A0A1U7NJ79</accession>
<keyword evidence="2" id="KW-1185">Reference proteome</keyword>
<comment type="caution">
    <text evidence="1">The sequence shown here is derived from an EMBL/GenBank/DDBJ whole genome shotgun (WGS) entry which is preliminary data.</text>
</comment>
<gene>
    <name evidence="1" type="ORF">BO222_00695</name>
</gene>
<evidence type="ECO:0000313" key="1">
    <source>
        <dbReference type="EMBL" id="OLU43093.1"/>
    </source>
</evidence>
<dbReference type="Proteomes" id="UP000186341">
    <property type="component" value="Unassembled WGS sequence"/>
</dbReference>
<organism evidence="1 2">
    <name type="scientific">Ileibacterium valens</name>
    <dbReference type="NCBI Taxonomy" id="1862668"/>
    <lineage>
        <taxon>Bacteria</taxon>
        <taxon>Bacillati</taxon>
        <taxon>Bacillota</taxon>
        <taxon>Erysipelotrichia</taxon>
        <taxon>Erysipelotrichales</taxon>
        <taxon>Erysipelotrichaceae</taxon>
        <taxon>Ileibacterium</taxon>
    </lineage>
</organism>
<dbReference type="GeneID" id="82201766"/>
<dbReference type="AlphaFoldDB" id="A0A1U7NJ79"/>